<dbReference type="SUPFAM" id="SSF56112">
    <property type="entry name" value="Protein kinase-like (PK-like)"/>
    <property type="match status" value="1"/>
</dbReference>
<accession>A0A1I1GY99</accession>
<evidence type="ECO:0000259" key="1">
    <source>
        <dbReference type="Pfam" id="PF01636"/>
    </source>
</evidence>
<gene>
    <name evidence="2" type="ORF">SAMN05660443_1620</name>
</gene>
<dbReference type="OrthoDB" id="9809275at2"/>
<dbReference type="STRING" id="1122252.SAMN05660443_1620"/>
<keyword evidence="3" id="KW-1185">Reference proteome</keyword>
<proteinExistence type="predicted"/>
<feature type="domain" description="Aminoglycoside phosphotransferase" evidence="1">
    <location>
        <begin position="31"/>
        <end position="256"/>
    </location>
</feature>
<organism evidence="2 3">
    <name type="scientific">Marinospirillum celere</name>
    <dbReference type="NCBI Taxonomy" id="1122252"/>
    <lineage>
        <taxon>Bacteria</taxon>
        <taxon>Pseudomonadati</taxon>
        <taxon>Pseudomonadota</taxon>
        <taxon>Gammaproteobacteria</taxon>
        <taxon>Oceanospirillales</taxon>
        <taxon>Oceanospirillaceae</taxon>
        <taxon>Marinospirillum</taxon>
    </lineage>
</organism>
<dbReference type="InterPro" id="IPR011009">
    <property type="entry name" value="Kinase-like_dom_sf"/>
</dbReference>
<evidence type="ECO:0000313" key="2">
    <source>
        <dbReference type="EMBL" id="SFC14838.1"/>
    </source>
</evidence>
<sequence>MTQTSNALQDRQQQLVSWLQPWLRQTSPNLVQVAGDASFRRYYRLEAQATHLGEDLIVMDAPPAQEDSSRFLQLAEAWHHEGIAVPRLHASCQQQGFALLEDFGDRQLMQVVEPLTPEAADPFYRQALKQLAELQQCSDQQLAGLPTYDWALLNREIQLFEDWLLGHFLDLKPSALPASWSHFREDLIQQALAQPQVRVHRDYHSRNLMVTPYQQLGILDFQDAVSGPCTYDAVSLIRDCYLDWPLAWQDQWLDYFYQLIQPGVNKSQFEHWFDWMGMQRHLKAAGIFARLWLRDSKPSYLQDLPLTLQHLTRALKKYPQAADITQWIEDMILPQVVTLVHEQQIKHQEV</sequence>
<dbReference type="InterPro" id="IPR002575">
    <property type="entry name" value="Aminoglycoside_PTrfase"/>
</dbReference>
<dbReference type="EMBL" id="FOLH01000003">
    <property type="protein sequence ID" value="SFC14838.1"/>
    <property type="molecule type" value="Genomic_DNA"/>
</dbReference>
<dbReference type="AlphaFoldDB" id="A0A1I1GY99"/>
<dbReference type="Pfam" id="PF01636">
    <property type="entry name" value="APH"/>
    <property type="match status" value="1"/>
</dbReference>
<dbReference type="Gene3D" id="3.30.200.20">
    <property type="entry name" value="Phosphorylase Kinase, domain 1"/>
    <property type="match status" value="1"/>
</dbReference>
<dbReference type="Gene3D" id="3.90.1200.10">
    <property type="match status" value="1"/>
</dbReference>
<evidence type="ECO:0000313" key="3">
    <source>
        <dbReference type="Proteomes" id="UP000199058"/>
    </source>
</evidence>
<name>A0A1I1GY99_9GAMM</name>
<dbReference type="Proteomes" id="UP000199058">
    <property type="component" value="Unassembled WGS sequence"/>
</dbReference>
<reference evidence="2 3" key="1">
    <citation type="submission" date="2016-10" db="EMBL/GenBank/DDBJ databases">
        <authorList>
            <person name="de Groot N.N."/>
        </authorList>
    </citation>
    <scope>NUCLEOTIDE SEQUENCE [LARGE SCALE GENOMIC DNA]</scope>
    <source>
        <strain evidence="2 3">DSM 18438</strain>
    </source>
</reference>
<dbReference type="RefSeq" id="WP_091961766.1">
    <property type="nucleotide sequence ID" value="NZ_FOLH01000003.1"/>
</dbReference>
<protein>
    <recommendedName>
        <fullName evidence="1">Aminoglycoside phosphotransferase domain-containing protein</fullName>
    </recommendedName>
</protein>